<name>A0A060VNS2_ONCMY</name>
<reference evidence="1" key="1">
    <citation type="journal article" date="2014" name="Nat. Commun.">
        <title>The rainbow trout genome provides novel insights into evolution after whole-genome duplication in vertebrates.</title>
        <authorList>
            <person name="Berthelot C."/>
            <person name="Brunet F."/>
            <person name="Chalopin D."/>
            <person name="Juanchich A."/>
            <person name="Bernard M."/>
            <person name="Noel B."/>
            <person name="Bento P."/>
            <person name="Da Silva C."/>
            <person name="Labadie K."/>
            <person name="Alberti A."/>
            <person name="Aury J.M."/>
            <person name="Louis A."/>
            <person name="Dehais P."/>
            <person name="Bardou P."/>
            <person name="Montfort J."/>
            <person name="Klopp C."/>
            <person name="Cabau C."/>
            <person name="Gaspin C."/>
            <person name="Thorgaard G.H."/>
            <person name="Boussaha M."/>
            <person name="Quillet E."/>
            <person name="Guyomard R."/>
            <person name="Galiana D."/>
            <person name="Bobe J."/>
            <person name="Volff J.N."/>
            <person name="Genet C."/>
            <person name="Wincker P."/>
            <person name="Jaillon O."/>
            <person name="Roest Crollius H."/>
            <person name="Guiguen Y."/>
        </authorList>
    </citation>
    <scope>NUCLEOTIDE SEQUENCE [LARGE SCALE GENOMIC DNA]</scope>
</reference>
<gene>
    <name evidence="1" type="ORF">GSONMT00080605001</name>
</gene>
<dbReference type="AlphaFoldDB" id="A0A060VNS2"/>
<reference evidence="1" key="2">
    <citation type="submission" date="2014-03" db="EMBL/GenBank/DDBJ databases">
        <authorList>
            <person name="Genoscope - CEA"/>
        </authorList>
    </citation>
    <scope>NUCLEOTIDE SEQUENCE</scope>
</reference>
<organism evidence="1 2">
    <name type="scientific">Oncorhynchus mykiss</name>
    <name type="common">Rainbow trout</name>
    <name type="synonym">Salmo gairdneri</name>
    <dbReference type="NCBI Taxonomy" id="8022"/>
    <lineage>
        <taxon>Eukaryota</taxon>
        <taxon>Metazoa</taxon>
        <taxon>Chordata</taxon>
        <taxon>Craniata</taxon>
        <taxon>Vertebrata</taxon>
        <taxon>Euteleostomi</taxon>
        <taxon>Actinopterygii</taxon>
        <taxon>Neopterygii</taxon>
        <taxon>Teleostei</taxon>
        <taxon>Protacanthopterygii</taxon>
        <taxon>Salmoniformes</taxon>
        <taxon>Salmonidae</taxon>
        <taxon>Salmoninae</taxon>
        <taxon>Oncorhynchus</taxon>
    </lineage>
</organism>
<dbReference type="STRING" id="8022.A0A060VNS2"/>
<dbReference type="PaxDb" id="8022-A0A060VNS2"/>
<dbReference type="Proteomes" id="UP000193380">
    <property type="component" value="Unassembled WGS sequence"/>
</dbReference>
<protein>
    <submittedName>
        <fullName evidence="1">Uncharacterized protein</fullName>
    </submittedName>
</protein>
<evidence type="ECO:0000313" key="2">
    <source>
        <dbReference type="Proteomes" id="UP000193380"/>
    </source>
</evidence>
<sequence>MGGGEETTENQNQPIEMSIHERKQLIVAREEAWKSKGHGAANDSTQFTVAARMVKKGLASPSALLNPVTSLPSKPKNTTPAISKPLEEIEAKPDMILESDRKLDKLDSFLSKLNSKVGGLQESTITVTKKTVKDVMNLDDEMFDKFYRHMAEMPLNMNSKVDINDDFDDIFGGTQMPKLTSAMVEHKRSVRPVRNVQSSRNPLKMLAAREDIRHEYTEQRLNIGLLESKRMKQEKMNKNSGFSEVALAGLASKENFSSVNLRRVNISDQMSNNSAVPYKKLMLLQVKGEMVR</sequence>
<accession>A0A060VNS2</accession>
<dbReference type="EMBL" id="FR904264">
    <property type="protein sequence ID" value="CDQ56492.1"/>
    <property type="molecule type" value="Genomic_DNA"/>
</dbReference>
<evidence type="ECO:0000313" key="1">
    <source>
        <dbReference type="EMBL" id="CDQ56492.1"/>
    </source>
</evidence>
<proteinExistence type="predicted"/>